<feature type="compositionally biased region" description="Polar residues" evidence="1">
    <location>
        <begin position="20"/>
        <end position="36"/>
    </location>
</feature>
<accession>A0ABR4NC94</accession>
<feature type="domain" description="Cyclic nucleotide-binding" evidence="2">
    <location>
        <begin position="205"/>
        <end position="312"/>
    </location>
</feature>
<reference evidence="3 4" key="1">
    <citation type="submission" date="2023-09" db="EMBL/GenBank/DDBJ databases">
        <title>Pangenome analysis of Batrachochytrium dendrobatidis and related Chytrids.</title>
        <authorList>
            <person name="Yacoub M.N."/>
            <person name="Stajich J.E."/>
            <person name="James T.Y."/>
        </authorList>
    </citation>
    <scope>NUCLEOTIDE SEQUENCE [LARGE SCALE GENOMIC DNA]</scope>
    <source>
        <strain evidence="3 4">JEL0888</strain>
    </source>
</reference>
<evidence type="ECO:0000256" key="1">
    <source>
        <dbReference type="SAM" id="MobiDB-lite"/>
    </source>
</evidence>
<dbReference type="PANTHER" id="PTHR23011">
    <property type="entry name" value="CYCLIC NUCLEOTIDE-BINDING DOMAIN CONTAINING PROTEIN"/>
    <property type="match status" value="1"/>
</dbReference>
<dbReference type="InterPro" id="IPR014710">
    <property type="entry name" value="RmlC-like_jellyroll"/>
</dbReference>
<dbReference type="Gene3D" id="2.60.120.10">
    <property type="entry name" value="Jelly Rolls"/>
    <property type="match status" value="2"/>
</dbReference>
<protein>
    <recommendedName>
        <fullName evidence="2">Cyclic nucleotide-binding domain-containing protein</fullName>
    </recommendedName>
</protein>
<dbReference type="EMBL" id="JADGIZ020000012">
    <property type="protein sequence ID" value="KAL2917114.1"/>
    <property type="molecule type" value="Genomic_DNA"/>
</dbReference>
<dbReference type="PROSITE" id="PS00888">
    <property type="entry name" value="CNMP_BINDING_1"/>
    <property type="match status" value="1"/>
</dbReference>
<feature type="domain" description="Cyclic nucleotide-binding" evidence="2">
    <location>
        <begin position="331"/>
        <end position="379"/>
    </location>
</feature>
<dbReference type="PANTHER" id="PTHR23011:SF28">
    <property type="entry name" value="CYCLIC NUCLEOTIDE-BINDING DOMAIN CONTAINING PROTEIN"/>
    <property type="match status" value="1"/>
</dbReference>
<name>A0ABR4NC94_9FUNG</name>
<organism evidence="3 4">
    <name type="scientific">Polyrhizophydium stewartii</name>
    <dbReference type="NCBI Taxonomy" id="2732419"/>
    <lineage>
        <taxon>Eukaryota</taxon>
        <taxon>Fungi</taxon>
        <taxon>Fungi incertae sedis</taxon>
        <taxon>Chytridiomycota</taxon>
        <taxon>Chytridiomycota incertae sedis</taxon>
        <taxon>Chytridiomycetes</taxon>
        <taxon>Rhizophydiales</taxon>
        <taxon>Rhizophydiales incertae sedis</taxon>
        <taxon>Polyrhizophydium</taxon>
    </lineage>
</organism>
<dbReference type="PROSITE" id="PS50042">
    <property type="entry name" value="CNMP_BINDING_3"/>
    <property type="match status" value="2"/>
</dbReference>
<evidence type="ECO:0000313" key="4">
    <source>
        <dbReference type="Proteomes" id="UP001527925"/>
    </source>
</evidence>
<sequence length="607" mass="67274">MHGTHHKKRGGLRSSPLYRSASSVKGRSTETLSESVSRPEIVAEDEDQSEEQAKPVLERPLLEPPMLEVLDVDAGEMRAPKIDKSSADPSVLSGGFHIPKDINPWMFRWLYSIRGVLNAIKIAEVDRVLTDQAASRVSLLDPLLPPQPPKSVDLTSPEVAAKMRCESPEDLAGAIRVKRILAISPDLREEKDTDLLDQIVGGAPCFARLPPTIRNKLLARCRAETHEAGTRLIREGQRAESLYVVLLGECAQHHIVQGPALNLRKDATVATFRVGQSIGEFTGATGLRTFSVSCVVRSELVALDRSDWFTVMKEAKSFESYQVDVLASLPLFAKVSRPLLVQLSQRCMVRRFLSEASISLAGDVGVNIFFIVKGKCRIMYQLPFVKTLVGSSRELKHKYSLQPFKGQKLQPEVDEMVYDPCDVGELHTGDFFPQLGREQVERSFIKSMASLYPTPSSTNLASPLSPGIPALFGASNAGPGALLGTGLLPGSRNPFTFWPPVRPPNNQYTIVSVDNVECAMLPRKDLLDLLPTEVIEQMMAFELKQYPSELKLREMQEKYLTSNGWRAVEEDVISRKLTLEMERDRAENAKHHAAQPKIGINPLGQEP</sequence>
<dbReference type="Pfam" id="PF00027">
    <property type="entry name" value="cNMP_binding"/>
    <property type="match status" value="1"/>
</dbReference>
<dbReference type="CDD" id="cd00038">
    <property type="entry name" value="CAP_ED"/>
    <property type="match status" value="1"/>
</dbReference>
<proteinExistence type="predicted"/>
<feature type="compositionally biased region" description="Basic and acidic residues" evidence="1">
    <location>
        <begin position="51"/>
        <end position="60"/>
    </location>
</feature>
<evidence type="ECO:0000259" key="2">
    <source>
        <dbReference type="PROSITE" id="PS50042"/>
    </source>
</evidence>
<keyword evidence="4" id="KW-1185">Reference proteome</keyword>
<dbReference type="InterPro" id="IPR000595">
    <property type="entry name" value="cNMP-bd_dom"/>
</dbReference>
<gene>
    <name evidence="3" type="ORF">HK105_203178</name>
</gene>
<dbReference type="SUPFAM" id="SSF51206">
    <property type="entry name" value="cAMP-binding domain-like"/>
    <property type="match status" value="2"/>
</dbReference>
<comment type="caution">
    <text evidence="3">The sequence shown here is derived from an EMBL/GenBank/DDBJ whole genome shotgun (WGS) entry which is preliminary data.</text>
</comment>
<dbReference type="InterPro" id="IPR018488">
    <property type="entry name" value="cNMP-bd_CS"/>
</dbReference>
<feature type="compositionally biased region" description="Basic residues" evidence="1">
    <location>
        <begin position="1"/>
        <end position="11"/>
    </location>
</feature>
<dbReference type="InterPro" id="IPR018490">
    <property type="entry name" value="cNMP-bd_dom_sf"/>
</dbReference>
<dbReference type="Proteomes" id="UP001527925">
    <property type="component" value="Unassembled WGS sequence"/>
</dbReference>
<feature type="region of interest" description="Disordered" evidence="1">
    <location>
        <begin position="585"/>
        <end position="607"/>
    </location>
</feature>
<feature type="region of interest" description="Disordered" evidence="1">
    <location>
        <begin position="1"/>
        <end position="60"/>
    </location>
</feature>
<evidence type="ECO:0000313" key="3">
    <source>
        <dbReference type="EMBL" id="KAL2917114.1"/>
    </source>
</evidence>